<dbReference type="EMBL" id="QDKL01000002">
    <property type="protein sequence ID" value="RZF21684.1"/>
    <property type="molecule type" value="Genomic_DNA"/>
</dbReference>
<dbReference type="Proteomes" id="UP000443582">
    <property type="component" value="Unassembled WGS sequence"/>
</dbReference>
<dbReference type="Gene3D" id="1.10.10.1100">
    <property type="entry name" value="BFD-like [2Fe-2S]-binding domain"/>
    <property type="match status" value="1"/>
</dbReference>
<protein>
    <recommendedName>
        <fullName evidence="3">BFD-like [2Fe-2S]-binding domain-containing protein</fullName>
    </recommendedName>
</protein>
<name>A0ABY0IJF6_9BACT</name>
<dbReference type="InterPro" id="IPR041854">
    <property type="entry name" value="BFD-like_2Fe2S-bd_dom_sf"/>
</dbReference>
<comment type="caution">
    <text evidence="1">The sequence shown here is derived from an EMBL/GenBank/DDBJ whole genome shotgun (WGS) entry which is preliminary data.</text>
</comment>
<proteinExistence type="predicted"/>
<sequence length="87" mass="9706">MSNCCSNNNDEKSKEVDLENLDGLICYCFKKSKKELFEAVRCNNQTLIVDEIKAKMKDPGCFCERANPSGKCCLADVMAFIKAASKN</sequence>
<dbReference type="CDD" id="cd10141">
    <property type="entry name" value="CopZ-like_Fer2_BFD-like"/>
    <property type="match status" value="1"/>
</dbReference>
<evidence type="ECO:0000313" key="1">
    <source>
        <dbReference type="EMBL" id="RZF21684.1"/>
    </source>
</evidence>
<organism evidence="1 2">
    <name type="scientific">Halobacteriovorax vibrionivorans</name>
    <dbReference type="NCBI Taxonomy" id="2152716"/>
    <lineage>
        <taxon>Bacteria</taxon>
        <taxon>Pseudomonadati</taxon>
        <taxon>Bdellovibrionota</taxon>
        <taxon>Bacteriovoracia</taxon>
        <taxon>Bacteriovoracales</taxon>
        <taxon>Halobacteriovoraceae</taxon>
        <taxon>Halobacteriovorax</taxon>
    </lineage>
</organism>
<keyword evidence="2" id="KW-1185">Reference proteome</keyword>
<reference evidence="2" key="1">
    <citation type="journal article" date="2019" name="Int. J. Syst. Evol. Microbiol.">
        <title>Halobacteriovorax valvorus sp. nov., a novel prokaryotic predator isolated from coastal seawater of China.</title>
        <authorList>
            <person name="Chen M.-X."/>
        </authorList>
    </citation>
    <scope>NUCLEOTIDE SEQUENCE [LARGE SCALE GENOMIC DNA]</scope>
    <source>
        <strain evidence="2">BL9</strain>
    </source>
</reference>
<gene>
    <name evidence="1" type="ORF">DAY19_08320</name>
</gene>
<dbReference type="RefSeq" id="WP_115361312.1">
    <property type="nucleotide sequence ID" value="NZ_QDKL01000002.1"/>
</dbReference>
<evidence type="ECO:0000313" key="2">
    <source>
        <dbReference type="Proteomes" id="UP000443582"/>
    </source>
</evidence>
<accession>A0ABY0IJF6</accession>
<evidence type="ECO:0008006" key="3">
    <source>
        <dbReference type="Google" id="ProtNLM"/>
    </source>
</evidence>